<evidence type="ECO:0000313" key="9">
    <source>
        <dbReference type="EMBL" id="KAK7843777.1"/>
    </source>
</evidence>
<keyword evidence="8" id="KW-0472">Membrane</keyword>
<evidence type="ECO:0000256" key="3">
    <source>
        <dbReference type="ARBA" id="ARBA00022448"/>
    </source>
</evidence>
<accession>A0AAW0KY44</accession>
<dbReference type="Pfam" id="PF04716">
    <property type="entry name" value="ETC_C1_NDUFA5"/>
    <property type="match status" value="1"/>
</dbReference>
<comment type="similarity">
    <text evidence="2">Belongs to the complex I NDUFA5 subunit family.</text>
</comment>
<comment type="subcellular location">
    <subcellularLocation>
        <location evidence="1">Mitochondrion inner membrane</location>
        <topology evidence="1">Peripheral membrane protein</topology>
        <orientation evidence="1">Matrix side</orientation>
    </subcellularLocation>
</comment>
<gene>
    <name evidence="9" type="ORF">CFP56_011973</name>
</gene>
<dbReference type="Proteomes" id="UP000237347">
    <property type="component" value="Unassembled WGS sequence"/>
</dbReference>
<keyword evidence="7" id="KW-0496">Mitochondrion</keyword>
<protein>
    <submittedName>
        <fullName evidence="9">Nadh dehydrogenase [ubiquinone] 1 alpha subcomplex subunit 5</fullName>
    </submittedName>
</protein>
<dbReference type="GO" id="GO:0022904">
    <property type="term" value="P:respiratory electron transport chain"/>
    <property type="evidence" value="ECO:0007669"/>
    <property type="project" value="InterPro"/>
</dbReference>
<evidence type="ECO:0000256" key="8">
    <source>
        <dbReference type="ARBA" id="ARBA00023136"/>
    </source>
</evidence>
<evidence type="ECO:0000256" key="2">
    <source>
        <dbReference type="ARBA" id="ARBA00010261"/>
    </source>
</evidence>
<name>A0AAW0KY44_QUESU</name>
<dbReference type="EMBL" id="PKMF04000197">
    <property type="protein sequence ID" value="KAK7843777.1"/>
    <property type="molecule type" value="Genomic_DNA"/>
</dbReference>
<keyword evidence="6" id="KW-0249">Electron transport</keyword>
<evidence type="ECO:0000256" key="6">
    <source>
        <dbReference type="ARBA" id="ARBA00022982"/>
    </source>
</evidence>
<dbReference type="PANTHER" id="PTHR12653:SF0">
    <property type="entry name" value="NADH DEHYDROGENASE [UBIQUINONE] 1 ALPHA SUBCOMPLEX SUBUNIT 5"/>
    <property type="match status" value="1"/>
</dbReference>
<sequence>MGLEVVPNTREVLIDLYTKTLKEIQVVPEDEGYKKAVESFTSHRPKLIEKKLGCGQVEELIEEAQDELTLIGKMIVIEEKKWLVDEDED</sequence>
<comment type="caution">
    <text evidence="9">The sequence shown here is derived from an EMBL/GenBank/DDBJ whole genome shotgun (WGS) entry which is preliminary data.</text>
</comment>
<dbReference type="InterPro" id="IPR006806">
    <property type="entry name" value="NDUFA5"/>
</dbReference>
<dbReference type="PANTHER" id="PTHR12653">
    <property type="entry name" value="NADH-UBIQUINONE OXIDOREDUCTASE 13 KD-B SUBUNIT"/>
    <property type="match status" value="1"/>
</dbReference>
<keyword evidence="3" id="KW-0813">Transport</keyword>
<organism evidence="9 10">
    <name type="scientific">Quercus suber</name>
    <name type="common">Cork oak</name>
    <dbReference type="NCBI Taxonomy" id="58331"/>
    <lineage>
        <taxon>Eukaryota</taxon>
        <taxon>Viridiplantae</taxon>
        <taxon>Streptophyta</taxon>
        <taxon>Embryophyta</taxon>
        <taxon>Tracheophyta</taxon>
        <taxon>Spermatophyta</taxon>
        <taxon>Magnoliopsida</taxon>
        <taxon>eudicotyledons</taxon>
        <taxon>Gunneridae</taxon>
        <taxon>Pentapetalae</taxon>
        <taxon>rosids</taxon>
        <taxon>fabids</taxon>
        <taxon>Fagales</taxon>
        <taxon>Fagaceae</taxon>
        <taxon>Quercus</taxon>
    </lineage>
</organism>
<dbReference type="GO" id="GO:0005743">
    <property type="term" value="C:mitochondrial inner membrane"/>
    <property type="evidence" value="ECO:0007669"/>
    <property type="project" value="UniProtKB-SubCell"/>
</dbReference>
<keyword evidence="4" id="KW-0679">Respiratory chain</keyword>
<evidence type="ECO:0000256" key="4">
    <source>
        <dbReference type="ARBA" id="ARBA00022660"/>
    </source>
</evidence>
<reference evidence="9 10" key="1">
    <citation type="journal article" date="2018" name="Sci. Data">
        <title>The draft genome sequence of cork oak.</title>
        <authorList>
            <person name="Ramos A.M."/>
            <person name="Usie A."/>
            <person name="Barbosa P."/>
            <person name="Barros P.M."/>
            <person name="Capote T."/>
            <person name="Chaves I."/>
            <person name="Simoes F."/>
            <person name="Abreu I."/>
            <person name="Carrasquinho I."/>
            <person name="Faro C."/>
            <person name="Guimaraes J.B."/>
            <person name="Mendonca D."/>
            <person name="Nobrega F."/>
            <person name="Rodrigues L."/>
            <person name="Saibo N.J.M."/>
            <person name="Varela M.C."/>
            <person name="Egas C."/>
            <person name="Matos J."/>
            <person name="Miguel C.M."/>
            <person name="Oliveira M.M."/>
            <person name="Ricardo C.P."/>
            <person name="Goncalves S."/>
        </authorList>
    </citation>
    <scope>NUCLEOTIDE SEQUENCE [LARGE SCALE GENOMIC DNA]</scope>
    <source>
        <strain evidence="10">cv. HL8</strain>
    </source>
</reference>
<evidence type="ECO:0000256" key="5">
    <source>
        <dbReference type="ARBA" id="ARBA00022792"/>
    </source>
</evidence>
<evidence type="ECO:0000256" key="1">
    <source>
        <dbReference type="ARBA" id="ARBA00004443"/>
    </source>
</evidence>
<keyword evidence="10" id="KW-1185">Reference proteome</keyword>
<keyword evidence="5" id="KW-0999">Mitochondrion inner membrane</keyword>
<proteinExistence type="inferred from homology"/>
<evidence type="ECO:0000256" key="7">
    <source>
        <dbReference type="ARBA" id="ARBA00023128"/>
    </source>
</evidence>
<dbReference type="AlphaFoldDB" id="A0AAW0KY44"/>
<evidence type="ECO:0000313" key="10">
    <source>
        <dbReference type="Proteomes" id="UP000237347"/>
    </source>
</evidence>